<feature type="compositionally biased region" description="Polar residues" evidence="8">
    <location>
        <begin position="81"/>
        <end position="90"/>
    </location>
</feature>
<dbReference type="Pfam" id="PF12152">
    <property type="entry name" value="eIF_4G1"/>
    <property type="match status" value="1"/>
</dbReference>
<feature type="compositionally biased region" description="Polar residues" evidence="8">
    <location>
        <begin position="97"/>
        <end position="110"/>
    </location>
</feature>
<comment type="caution">
    <text evidence="10">The sequence shown here is derived from an EMBL/GenBank/DDBJ whole genome shotgun (WGS) entry which is preliminary data.</text>
</comment>
<keyword evidence="7" id="KW-0648">Protein biosynthesis</keyword>
<dbReference type="GO" id="GO:0010494">
    <property type="term" value="C:cytoplasmic stress granule"/>
    <property type="evidence" value="ECO:0007669"/>
    <property type="project" value="UniProtKB-ARBA"/>
</dbReference>
<evidence type="ECO:0000259" key="9">
    <source>
        <dbReference type="SMART" id="SM00543"/>
    </source>
</evidence>
<dbReference type="SMART" id="SM00543">
    <property type="entry name" value="MIF4G"/>
    <property type="match status" value="1"/>
</dbReference>
<dbReference type="FunFam" id="1.25.40.180:FF:000020">
    <property type="entry name" value="Eukaryotic translation initiation factor subunit"/>
    <property type="match status" value="1"/>
</dbReference>
<feature type="compositionally biased region" description="Basic and acidic residues" evidence="8">
    <location>
        <begin position="630"/>
        <end position="756"/>
    </location>
</feature>
<feature type="region of interest" description="Disordered" evidence="8">
    <location>
        <begin position="892"/>
        <end position="933"/>
    </location>
</feature>
<comment type="subcellular location">
    <subcellularLocation>
        <location evidence="1">Cytoplasm</location>
    </subcellularLocation>
</comment>
<sequence>MTSTASQPASTPAPNNTAASTAPSYASAAGATKKPASTPLVVTGANPPSVAGSSAASASTQNAPSPVNGRQSIPPAVPTIANGTSSLNGDSTDHSRNGSVSITAPGNGYTNKAAAPGIQFGFEKTPQPSSAVPIPAGVGNAQRVPSPALSPAPIPQPSASGGKPGATDSQFKIGSFPNDGDRMANMRPNSMSMSFHNRRDSNVSHHSDMGHHGGPPGPSRGGFNHAAGRGGGRGMNAPQYNPQAGGFPPNNYNRGPHQYSQGRGIMPGQPGFRGPMPSYSPQPTRGSPAMAHAMPGQGTPNMPSAMPVPPPQQGYGHQYPAPMSGGPGYPPQVNHPFLRHHETPLFNQNKQYKKKAGHRTSESRPSHLRQPISSVQSFNQENNVVPQRLSKRRDSTSDHDRSRFRGSTLEFQGPRDHRPLSFQNNRTELDLTPGPEGFDRVEQLLMESKQSYNPYPGAYDPRAGPYMGVSNYGPQPPMYSGSPNPGFYGVPFTPPAPQAQSMSRGNSQISERPASSTGVQGPVSAAGPPPTPKGSTIGAPTASNFIRPKRVTVSLKTPAGESLDFRAIKTPASPVPSIQQSKTPPVIASTPTPPPKAQTPTSHSRTESSAKKPADVKAEFAAQIAAQIEKNSEGDVSKTEDQAEAKTEDKTASDETAKEEERKQEEERAQAEQKAAEAKAAEAKAAEAKAAEAKAAEAKAAEAKAAEAKAAEAKATAEAESKAKAEADEKAKADEKVKAEEKAKAEAEAKVDESKSDAAAVIGGGQRPGESDDDYIDRQIREMEEEDARREAEQEEITKRKQAEKEAAKKAAEGGKLSAEENDRKLREQEREMERIEEEKEKARKLAEQGGESKSVAELLAGKISDITSSQKKDTSEGANAAADKLSKLTINSSLHATSPGSAPSSAKSTGKDRRPAALNLAPLKTGSVEAPPPTAAMQALKSSRFLTIKDEIKYPVGIASPNPAINATAAKKGGSFKYDSAFLLQFQKVFTEQPSAEFSQQVKSLIGDSDGARSASTRGSRLDPRSNSKSASGGGAFGSFTQPAGGKALPPGTTSDQRFAMSQGQMARPAMSGPMASFGRGGGFPSGSQMGRTPSGMGLSNSRQGSRTQPRGNSKQGKGYDAQSEKLAKTMPLTAGMELKPIQVSATGWKPMSLTRNAQQPTPGSDLLDPATVQRKVKAALNKMTPENFDKISGQILQIAAQSKDEQDGRTLRQVIQLTFEKATDEAHWAAMYAKFCQCMLENMSPEVKDITITDKAGNVVSGGALFRKYLLNRCQEDFERGWNTDMPVPKEGESKEAALMSDEYYKAMAIKRRGLGLVQFIGELFRLGMLTERIMHECVRKLLDFKGDPDEAEIESLTKLLRTIGADLDRTEKGVAMMNAYFERIASLIESTTLPSRLQFMLMDIVDLRKAKWVSKDGLKGPKTREEIRADAEAALAAKAAEASRSSHRGNQGSGRFNSGRGDARGYGGFQPNPASNTVGMDDLRRLKGSASRAASGNVTLGPTSMFNSRSNSGRRMGPGGSLTRGAEDSGGSSRTGTPGPQASVNAFAALANMGESENPASPPSAAASPALNHAKPDASAN</sequence>
<feature type="compositionally biased region" description="Low complexity" evidence="8">
    <location>
        <begin position="45"/>
        <end position="66"/>
    </location>
</feature>
<dbReference type="GO" id="GO:0003743">
    <property type="term" value="F:translation initiation factor activity"/>
    <property type="evidence" value="ECO:0007669"/>
    <property type="project" value="UniProtKB-KW"/>
</dbReference>
<dbReference type="InterPro" id="IPR036211">
    <property type="entry name" value="eIF4G_eIF4E-bd_sf"/>
</dbReference>
<feature type="region of interest" description="Disordered" evidence="8">
    <location>
        <begin position="1009"/>
        <end position="1124"/>
    </location>
</feature>
<keyword evidence="11" id="KW-1185">Reference proteome</keyword>
<comment type="similarity">
    <text evidence="2">Belongs to the eukaryotic initiation factor 4G family.</text>
</comment>
<dbReference type="PANTHER" id="PTHR23253">
    <property type="entry name" value="EUKARYOTIC TRANSLATION INITIATION FACTOR 4 GAMMA"/>
    <property type="match status" value="1"/>
</dbReference>
<dbReference type="GO" id="GO:0016281">
    <property type="term" value="C:eukaryotic translation initiation factor 4F complex"/>
    <property type="evidence" value="ECO:0007669"/>
    <property type="project" value="TreeGrafter"/>
</dbReference>
<feature type="compositionally biased region" description="Low complexity" evidence="8">
    <location>
        <begin position="1532"/>
        <end position="1543"/>
    </location>
</feature>
<keyword evidence="4" id="KW-0396">Initiation factor</keyword>
<dbReference type="InterPro" id="IPR003890">
    <property type="entry name" value="MIF4G-like_typ-3"/>
</dbReference>
<keyword evidence="5" id="KW-0597">Phosphoprotein</keyword>
<feature type="region of interest" description="Disordered" evidence="8">
    <location>
        <begin position="489"/>
        <end position="857"/>
    </location>
</feature>
<dbReference type="InterPro" id="IPR022745">
    <property type="entry name" value="eIF4G1_eIF4E-bd"/>
</dbReference>
<feature type="compositionally biased region" description="Polar residues" evidence="8">
    <location>
        <begin position="1495"/>
        <end position="1516"/>
    </location>
</feature>
<feature type="compositionally biased region" description="Polar residues" evidence="8">
    <location>
        <begin position="250"/>
        <end position="261"/>
    </location>
</feature>
<name>A0A9W9CWR1_9PEZI</name>
<feature type="compositionally biased region" description="Basic and acidic residues" evidence="8">
    <location>
        <begin position="776"/>
        <end position="847"/>
    </location>
</feature>
<dbReference type="Gene3D" id="1.25.40.180">
    <property type="match status" value="1"/>
</dbReference>
<evidence type="ECO:0000256" key="7">
    <source>
        <dbReference type="ARBA" id="ARBA00022917"/>
    </source>
</evidence>
<gene>
    <name evidence="10" type="ORF">N0V93_005030</name>
</gene>
<feature type="compositionally biased region" description="Polar residues" evidence="8">
    <location>
        <begin position="1099"/>
        <end position="1117"/>
    </location>
</feature>
<dbReference type="SUPFAM" id="SSF101489">
    <property type="entry name" value="Eukaryotic initiation factor 4f subunit eIF4g, eIF4e-binding domain"/>
    <property type="match status" value="1"/>
</dbReference>
<dbReference type="PANTHER" id="PTHR23253:SF9">
    <property type="entry name" value="EUKARYOTIC TRANSLATION INITIATION FACTOR 4 GAMMA 2"/>
    <property type="match status" value="1"/>
</dbReference>
<dbReference type="OrthoDB" id="514777at2759"/>
<evidence type="ECO:0000256" key="6">
    <source>
        <dbReference type="ARBA" id="ARBA00022884"/>
    </source>
</evidence>
<feature type="compositionally biased region" description="Basic and acidic residues" evidence="8">
    <location>
        <begin position="392"/>
        <end position="403"/>
    </location>
</feature>
<feature type="compositionally biased region" description="Low complexity" evidence="8">
    <location>
        <begin position="8"/>
        <end position="32"/>
    </location>
</feature>
<evidence type="ECO:0000256" key="1">
    <source>
        <dbReference type="ARBA" id="ARBA00004496"/>
    </source>
</evidence>
<dbReference type="EMBL" id="JAPEVB010000003">
    <property type="protein sequence ID" value="KAJ4391413.1"/>
    <property type="molecule type" value="Genomic_DNA"/>
</dbReference>
<feature type="compositionally biased region" description="Basic and acidic residues" evidence="8">
    <location>
        <begin position="604"/>
        <end position="618"/>
    </location>
</feature>
<feature type="compositionally biased region" description="Low complexity" evidence="8">
    <location>
        <begin position="313"/>
        <end position="322"/>
    </location>
</feature>
<feature type="region of interest" description="Disordered" evidence="8">
    <location>
        <begin position="1"/>
        <end position="327"/>
    </location>
</feature>
<keyword evidence="3" id="KW-0963">Cytoplasm</keyword>
<dbReference type="Pfam" id="PF02854">
    <property type="entry name" value="MIF4G"/>
    <property type="match status" value="1"/>
</dbReference>
<feature type="region of interest" description="Disordered" evidence="8">
    <location>
        <begin position="350"/>
        <end position="434"/>
    </location>
</feature>
<dbReference type="Proteomes" id="UP001140453">
    <property type="component" value="Unassembled WGS sequence"/>
</dbReference>
<evidence type="ECO:0000256" key="3">
    <source>
        <dbReference type="ARBA" id="ARBA00022490"/>
    </source>
</evidence>
<protein>
    <recommendedName>
        <fullName evidence="9">MIF4G domain-containing protein</fullName>
    </recommendedName>
</protein>
<dbReference type="SUPFAM" id="SSF48371">
    <property type="entry name" value="ARM repeat"/>
    <property type="match status" value="1"/>
</dbReference>
<dbReference type="Gene3D" id="1.20.970.30">
    <property type="entry name" value="eIF4G, eIF4E-binding domain"/>
    <property type="match status" value="1"/>
</dbReference>
<proteinExistence type="inferred from homology"/>
<dbReference type="GO" id="GO:0003729">
    <property type="term" value="F:mRNA binding"/>
    <property type="evidence" value="ECO:0007669"/>
    <property type="project" value="TreeGrafter"/>
</dbReference>
<accession>A0A9W9CWR1</accession>
<feature type="region of interest" description="Disordered" evidence="8">
    <location>
        <begin position="1441"/>
        <end position="1584"/>
    </location>
</feature>
<feature type="compositionally biased region" description="Basic and acidic residues" evidence="8">
    <location>
        <begin position="197"/>
        <end position="211"/>
    </location>
</feature>
<feature type="compositionally biased region" description="Polar residues" evidence="8">
    <location>
        <begin position="1053"/>
        <end position="1066"/>
    </location>
</feature>
<evidence type="ECO:0000256" key="2">
    <source>
        <dbReference type="ARBA" id="ARBA00005775"/>
    </source>
</evidence>
<feature type="compositionally biased region" description="Low complexity" evidence="8">
    <location>
        <begin position="619"/>
        <end position="629"/>
    </location>
</feature>
<feature type="domain" description="MIF4G" evidence="9">
    <location>
        <begin position="1175"/>
        <end position="1414"/>
    </location>
</feature>
<keyword evidence="6" id="KW-0694">RNA-binding</keyword>
<feature type="compositionally biased region" description="Polar residues" evidence="8">
    <location>
        <begin position="371"/>
        <end position="385"/>
    </location>
</feature>
<evidence type="ECO:0000256" key="8">
    <source>
        <dbReference type="SAM" id="MobiDB-lite"/>
    </source>
</evidence>
<feature type="compositionally biased region" description="Polar residues" evidence="8">
    <location>
        <begin position="498"/>
        <end position="519"/>
    </location>
</feature>
<feature type="compositionally biased region" description="Polar residues" evidence="8">
    <location>
        <begin position="892"/>
        <end position="909"/>
    </location>
</feature>
<reference evidence="10" key="1">
    <citation type="submission" date="2022-10" db="EMBL/GenBank/DDBJ databases">
        <title>Tapping the CABI collections for fungal endophytes: first genome assemblies for Collariella, Neodidymelliopsis, Ascochyta clinopodiicola, Didymella pomorum, Didymosphaeria variabile, Neocosmospora piperis and Neocucurbitaria cava.</title>
        <authorList>
            <person name="Hill R."/>
        </authorList>
    </citation>
    <scope>NUCLEOTIDE SEQUENCE</scope>
    <source>
        <strain evidence="10">IMI 355082</strain>
    </source>
</reference>
<evidence type="ECO:0000256" key="4">
    <source>
        <dbReference type="ARBA" id="ARBA00022540"/>
    </source>
</evidence>
<evidence type="ECO:0000313" key="11">
    <source>
        <dbReference type="Proteomes" id="UP001140453"/>
    </source>
</evidence>
<evidence type="ECO:0000256" key="5">
    <source>
        <dbReference type="ARBA" id="ARBA00022553"/>
    </source>
</evidence>
<evidence type="ECO:0000313" key="10">
    <source>
        <dbReference type="EMBL" id="KAJ4391413.1"/>
    </source>
</evidence>
<dbReference type="InterPro" id="IPR016024">
    <property type="entry name" value="ARM-type_fold"/>
</dbReference>
<organism evidence="10 11">
    <name type="scientific">Gnomoniopsis smithogilvyi</name>
    <dbReference type="NCBI Taxonomy" id="1191159"/>
    <lineage>
        <taxon>Eukaryota</taxon>
        <taxon>Fungi</taxon>
        <taxon>Dikarya</taxon>
        <taxon>Ascomycota</taxon>
        <taxon>Pezizomycotina</taxon>
        <taxon>Sordariomycetes</taxon>
        <taxon>Sordariomycetidae</taxon>
        <taxon>Diaporthales</taxon>
        <taxon>Gnomoniaceae</taxon>
        <taxon>Gnomoniopsis</taxon>
    </lineage>
</organism>